<dbReference type="GO" id="GO:0005261">
    <property type="term" value="F:monoatomic cation channel activity"/>
    <property type="evidence" value="ECO:0007669"/>
    <property type="project" value="TreeGrafter"/>
</dbReference>
<protein>
    <recommendedName>
        <fullName evidence="4">Ion transport domain-containing protein</fullName>
    </recommendedName>
</protein>
<dbReference type="GO" id="GO:0030001">
    <property type="term" value="P:metal ion transport"/>
    <property type="evidence" value="ECO:0007669"/>
    <property type="project" value="TreeGrafter"/>
</dbReference>
<keyword evidence="1" id="KW-0472">Membrane</keyword>
<proteinExistence type="predicted"/>
<comment type="caution">
    <text evidence="2">The sequence shown here is derived from an EMBL/GenBank/DDBJ whole genome shotgun (WGS) entry which is preliminary data.</text>
</comment>
<dbReference type="InterPro" id="IPR050927">
    <property type="entry name" value="TRPM"/>
</dbReference>
<gene>
    <name evidence="2" type="ORF">BYL167_LOCUS51618</name>
</gene>
<organism evidence="2 3">
    <name type="scientific">Rotaria magnacalcarata</name>
    <dbReference type="NCBI Taxonomy" id="392030"/>
    <lineage>
        <taxon>Eukaryota</taxon>
        <taxon>Metazoa</taxon>
        <taxon>Spiralia</taxon>
        <taxon>Gnathifera</taxon>
        <taxon>Rotifera</taxon>
        <taxon>Eurotatoria</taxon>
        <taxon>Bdelloidea</taxon>
        <taxon>Philodinida</taxon>
        <taxon>Philodinidae</taxon>
        <taxon>Rotaria</taxon>
    </lineage>
</organism>
<keyword evidence="1" id="KW-0812">Transmembrane</keyword>
<evidence type="ECO:0000313" key="2">
    <source>
        <dbReference type="EMBL" id="CAF4887557.1"/>
    </source>
</evidence>
<accession>A0A8S3C7L1</accession>
<evidence type="ECO:0000313" key="3">
    <source>
        <dbReference type="Proteomes" id="UP000681967"/>
    </source>
</evidence>
<dbReference type="Proteomes" id="UP000681967">
    <property type="component" value="Unassembled WGS sequence"/>
</dbReference>
<evidence type="ECO:0008006" key="4">
    <source>
        <dbReference type="Google" id="ProtNLM"/>
    </source>
</evidence>
<dbReference type="PANTHER" id="PTHR13800:SF1">
    <property type="entry name" value="TRANSIENT RECEPTOR POTENTIAL CATION CHANNEL TRPM"/>
    <property type="match status" value="1"/>
</dbReference>
<dbReference type="AlphaFoldDB" id="A0A8S3C7L1"/>
<feature type="transmembrane region" description="Helical" evidence="1">
    <location>
        <begin position="6"/>
        <end position="26"/>
    </location>
</feature>
<name>A0A8S3C7L1_9BILA</name>
<evidence type="ECO:0000256" key="1">
    <source>
        <dbReference type="SAM" id="Phobius"/>
    </source>
</evidence>
<keyword evidence="1" id="KW-1133">Transmembrane helix</keyword>
<dbReference type="EMBL" id="CAJOBH010163702">
    <property type="protein sequence ID" value="CAF4887557.1"/>
    <property type="molecule type" value="Genomic_DNA"/>
</dbReference>
<dbReference type="GO" id="GO:0005886">
    <property type="term" value="C:plasma membrane"/>
    <property type="evidence" value="ECO:0007669"/>
    <property type="project" value="TreeGrafter"/>
</dbReference>
<reference evidence="2" key="1">
    <citation type="submission" date="2021-02" db="EMBL/GenBank/DDBJ databases">
        <authorList>
            <person name="Nowell W R."/>
        </authorList>
    </citation>
    <scope>NUCLEOTIDE SEQUENCE</scope>
</reference>
<sequence>YLSPFWNKLDILAILLFYVGCVLRFLPSAECFCAARIVLSFDLTLWFIRSLEIFAAIRRLGPKLLMIGEMVIK</sequence>
<feature type="non-terminal residue" evidence="2">
    <location>
        <position position="1"/>
    </location>
</feature>
<dbReference type="PANTHER" id="PTHR13800">
    <property type="entry name" value="TRANSIENT RECEPTOR POTENTIAL CATION CHANNEL, SUBFAMILY M, MEMBER 6"/>
    <property type="match status" value="1"/>
</dbReference>